<dbReference type="EMBL" id="BPLR01011503">
    <property type="protein sequence ID" value="GIY46930.1"/>
    <property type="molecule type" value="Genomic_DNA"/>
</dbReference>
<comment type="caution">
    <text evidence="1">The sequence shown here is derived from an EMBL/GenBank/DDBJ whole genome shotgun (WGS) entry which is preliminary data.</text>
</comment>
<proteinExistence type="predicted"/>
<evidence type="ECO:0000313" key="2">
    <source>
        <dbReference type="Proteomes" id="UP001054945"/>
    </source>
</evidence>
<dbReference type="Proteomes" id="UP001054945">
    <property type="component" value="Unassembled WGS sequence"/>
</dbReference>
<organism evidence="1 2">
    <name type="scientific">Caerostris extrusa</name>
    <name type="common">Bark spider</name>
    <name type="synonym">Caerostris bankana</name>
    <dbReference type="NCBI Taxonomy" id="172846"/>
    <lineage>
        <taxon>Eukaryota</taxon>
        <taxon>Metazoa</taxon>
        <taxon>Ecdysozoa</taxon>
        <taxon>Arthropoda</taxon>
        <taxon>Chelicerata</taxon>
        <taxon>Arachnida</taxon>
        <taxon>Araneae</taxon>
        <taxon>Araneomorphae</taxon>
        <taxon>Entelegynae</taxon>
        <taxon>Araneoidea</taxon>
        <taxon>Araneidae</taxon>
        <taxon>Caerostris</taxon>
    </lineage>
</organism>
<evidence type="ECO:0000313" key="1">
    <source>
        <dbReference type="EMBL" id="GIY46930.1"/>
    </source>
</evidence>
<accession>A0AAV4TLC8</accession>
<name>A0AAV4TLC8_CAEEX</name>
<protein>
    <submittedName>
        <fullName evidence="1">Uncharacterized protein</fullName>
    </submittedName>
</protein>
<keyword evidence="2" id="KW-1185">Reference proteome</keyword>
<reference evidence="1 2" key="1">
    <citation type="submission" date="2021-06" db="EMBL/GenBank/DDBJ databases">
        <title>Caerostris extrusa draft genome.</title>
        <authorList>
            <person name="Kono N."/>
            <person name="Arakawa K."/>
        </authorList>
    </citation>
    <scope>NUCLEOTIDE SEQUENCE [LARGE SCALE GENOMIC DNA]</scope>
</reference>
<sequence length="99" mass="11991">MHVFYCLCDDIVTLWNMFSPQSQRFIYRNINFMSEDIITIVWSYALQGQEARLFRKIKRRFHDTVSLNHYAFEYAARNGYKIAAQYFFDDLQLQKRGCI</sequence>
<gene>
    <name evidence="1" type="ORF">CEXT_573751</name>
</gene>
<dbReference type="AlphaFoldDB" id="A0AAV4TLC8"/>